<accession>A0A3N4HBU1</accession>
<evidence type="ECO:0000313" key="2">
    <source>
        <dbReference type="Proteomes" id="UP000275078"/>
    </source>
</evidence>
<name>A0A3N4HBU1_ASCIM</name>
<organism evidence="1 2">
    <name type="scientific">Ascobolus immersus RN42</name>
    <dbReference type="NCBI Taxonomy" id="1160509"/>
    <lineage>
        <taxon>Eukaryota</taxon>
        <taxon>Fungi</taxon>
        <taxon>Dikarya</taxon>
        <taxon>Ascomycota</taxon>
        <taxon>Pezizomycotina</taxon>
        <taxon>Pezizomycetes</taxon>
        <taxon>Pezizales</taxon>
        <taxon>Ascobolaceae</taxon>
        <taxon>Ascobolus</taxon>
    </lineage>
</organism>
<protein>
    <submittedName>
        <fullName evidence="1">Uncharacterized protein</fullName>
    </submittedName>
</protein>
<dbReference type="AlphaFoldDB" id="A0A3N4HBU1"/>
<sequence>MVNAIVGTSIDGASVVFYAVAVIVIRRSGDVWLGGGNAFVPVVLPKQPCPSLGVNRSILRSFYPIPLLAESFASSFCLW</sequence>
<reference evidence="1 2" key="1">
    <citation type="journal article" date="2018" name="Nat. Ecol. Evol.">
        <title>Pezizomycetes genomes reveal the molecular basis of ectomycorrhizal truffle lifestyle.</title>
        <authorList>
            <person name="Murat C."/>
            <person name="Payen T."/>
            <person name="Noel B."/>
            <person name="Kuo A."/>
            <person name="Morin E."/>
            <person name="Chen J."/>
            <person name="Kohler A."/>
            <person name="Krizsan K."/>
            <person name="Balestrini R."/>
            <person name="Da Silva C."/>
            <person name="Montanini B."/>
            <person name="Hainaut M."/>
            <person name="Levati E."/>
            <person name="Barry K.W."/>
            <person name="Belfiori B."/>
            <person name="Cichocki N."/>
            <person name="Clum A."/>
            <person name="Dockter R.B."/>
            <person name="Fauchery L."/>
            <person name="Guy J."/>
            <person name="Iotti M."/>
            <person name="Le Tacon F."/>
            <person name="Lindquist E.A."/>
            <person name="Lipzen A."/>
            <person name="Malagnac F."/>
            <person name="Mello A."/>
            <person name="Molinier V."/>
            <person name="Miyauchi S."/>
            <person name="Poulain J."/>
            <person name="Riccioni C."/>
            <person name="Rubini A."/>
            <person name="Sitrit Y."/>
            <person name="Splivallo R."/>
            <person name="Traeger S."/>
            <person name="Wang M."/>
            <person name="Zifcakova L."/>
            <person name="Wipf D."/>
            <person name="Zambonelli A."/>
            <person name="Paolocci F."/>
            <person name="Nowrousian M."/>
            <person name="Ottonello S."/>
            <person name="Baldrian P."/>
            <person name="Spatafora J.W."/>
            <person name="Henrissat B."/>
            <person name="Nagy L.G."/>
            <person name="Aury J.M."/>
            <person name="Wincker P."/>
            <person name="Grigoriev I.V."/>
            <person name="Bonfante P."/>
            <person name="Martin F.M."/>
        </authorList>
    </citation>
    <scope>NUCLEOTIDE SEQUENCE [LARGE SCALE GENOMIC DNA]</scope>
    <source>
        <strain evidence="1 2">RN42</strain>
    </source>
</reference>
<dbReference type="EMBL" id="ML119893">
    <property type="protein sequence ID" value="RPA71883.1"/>
    <property type="molecule type" value="Genomic_DNA"/>
</dbReference>
<keyword evidence="2" id="KW-1185">Reference proteome</keyword>
<dbReference type="Proteomes" id="UP000275078">
    <property type="component" value="Unassembled WGS sequence"/>
</dbReference>
<proteinExistence type="predicted"/>
<gene>
    <name evidence="1" type="ORF">BJ508DRAFT_82723</name>
</gene>
<evidence type="ECO:0000313" key="1">
    <source>
        <dbReference type="EMBL" id="RPA71883.1"/>
    </source>
</evidence>